<reference evidence="1 2" key="1">
    <citation type="submission" date="2018-06" db="EMBL/GenBank/DDBJ databases">
        <title>Comparative genomics reveals the genomic features of Rhizophagus irregularis, R. cerebriforme, R. diaphanum and Gigaspora rosea, and their symbiotic lifestyle signature.</title>
        <authorList>
            <person name="Morin E."/>
            <person name="San Clemente H."/>
            <person name="Chen E.C.H."/>
            <person name="De La Providencia I."/>
            <person name="Hainaut M."/>
            <person name="Kuo A."/>
            <person name="Kohler A."/>
            <person name="Murat C."/>
            <person name="Tang N."/>
            <person name="Roy S."/>
            <person name="Loubradou J."/>
            <person name="Henrissat B."/>
            <person name="Grigoriev I.V."/>
            <person name="Corradi N."/>
            <person name="Roux C."/>
            <person name="Martin F.M."/>
        </authorList>
    </citation>
    <scope>NUCLEOTIDE SEQUENCE [LARGE SCALE GENOMIC DNA]</scope>
    <source>
        <strain evidence="1 2">DAOM 227022</strain>
    </source>
</reference>
<accession>A0A397T9N8</accession>
<organism evidence="1 2">
    <name type="scientific">Glomus cerebriforme</name>
    <dbReference type="NCBI Taxonomy" id="658196"/>
    <lineage>
        <taxon>Eukaryota</taxon>
        <taxon>Fungi</taxon>
        <taxon>Fungi incertae sedis</taxon>
        <taxon>Mucoromycota</taxon>
        <taxon>Glomeromycotina</taxon>
        <taxon>Glomeromycetes</taxon>
        <taxon>Glomerales</taxon>
        <taxon>Glomeraceae</taxon>
        <taxon>Glomus</taxon>
    </lineage>
</organism>
<evidence type="ECO:0000313" key="2">
    <source>
        <dbReference type="Proteomes" id="UP000265703"/>
    </source>
</evidence>
<dbReference type="OrthoDB" id="2321662at2759"/>
<keyword evidence="2" id="KW-1185">Reference proteome</keyword>
<name>A0A397T9N8_9GLOM</name>
<gene>
    <name evidence="1" type="ORF">C1645_735388</name>
</gene>
<protein>
    <submittedName>
        <fullName evidence="1">Uncharacterized protein</fullName>
    </submittedName>
</protein>
<sequence>MSSTQYMKSINANKFVNSHSTLLECFNGLQEISALELQKAEYQDYLANLPFSIAAFLAICIFPKLVKNLRSILTDEIFSIQKAQSNVCFEYYLRLILSDQYHMYNNINDSDTSICLEDYTDKCQIALKFLISGVNLTNVIEIWEVKHIVINTTSVNYVILFQDHSYICICLLLTSKDNSANFIIDTGSENSVTLMCEIHNNEEDYLSNNFAKVEHFIKKYQIYEECVALE</sequence>
<dbReference type="Proteomes" id="UP000265703">
    <property type="component" value="Unassembled WGS sequence"/>
</dbReference>
<evidence type="ECO:0000313" key="1">
    <source>
        <dbReference type="EMBL" id="RIA93616.1"/>
    </source>
</evidence>
<dbReference type="AlphaFoldDB" id="A0A397T9N8"/>
<proteinExistence type="predicted"/>
<dbReference type="EMBL" id="QKYT01000100">
    <property type="protein sequence ID" value="RIA93616.1"/>
    <property type="molecule type" value="Genomic_DNA"/>
</dbReference>
<comment type="caution">
    <text evidence="1">The sequence shown here is derived from an EMBL/GenBank/DDBJ whole genome shotgun (WGS) entry which is preliminary data.</text>
</comment>